<dbReference type="SMART" id="SM01092">
    <property type="entry name" value="CO_deh_flav_C"/>
    <property type="match status" value="1"/>
</dbReference>
<dbReference type="Gene3D" id="3.30.465.10">
    <property type="match status" value="1"/>
</dbReference>
<dbReference type="InterPro" id="IPR005107">
    <property type="entry name" value="CO_DH_flav_C"/>
</dbReference>
<evidence type="ECO:0000256" key="1">
    <source>
        <dbReference type="ARBA" id="ARBA00022630"/>
    </source>
</evidence>
<dbReference type="InterPro" id="IPR051312">
    <property type="entry name" value="Diverse_Substr_Oxidored"/>
</dbReference>
<keyword evidence="2" id="KW-0560">Oxidoreductase</keyword>
<keyword evidence="1" id="KW-0285">Flavoprotein</keyword>
<dbReference type="InterPro" id="IPR002346">
    <property type="entry name" value="Mopterin_DH_FAD-bd"/>
</dbReference>
<gene>
    <name evidence="4" type="ORF">SAMN05660742_107138</name>
</gene>
<evidence type="ECO:0000259" key="3">
    <source>
        <dbReference type="PROSITE" id="PS51387"/>
    </source>
</evidence>
<dbReference type="Pfam" id="PF03450">
    <property type="entry name" value="CO_deh_flav_C"/>
    <property type="match status" value="1"/>
</dbReference>
<dbReference type="InterPro" id="IPR036683">
    <property type="entry name" value="CO_DH_flav_C_dom_sf"/>
</dbReference>
<dbReference type="Gene3D" id="3.30.390.50">
    <property type="entry name" value="CO dehydrogenase flavoprotein, C-terminal domain"/>
    <property type="match status" value="1"/>
</dbReference>
<organism evidence="4 5">
    <name type="scientific">Propionispira arboris</name>
    <dbReference type="NCBI Taxonomy" id="84035"/>
    <lineage>
        <taxon>Bacteria</taxon>
        <taxon>Bacillati</taxon>
        <taxon>Bacillota</taxon>
        <taxon>Negativicutes</taxon>
        <taxon>Selenomonadales</taxon>
        <taxon>Selenomonadaceae</taxon>
        <taxon>Propionispira</taxon>
    </lineage>
</organism>
<dbReference type="EMBL" id="FNZK01000007">
    <property type="protein sequence ID" value="SEJ43513.1"/>
    <property type="molecule type" value="Genomic_DNA"/>
</dbReference>
<dbReference type="PANTHER" id="PTHR42659:SF9">
    <property type="entry name" value="XANTHINE DEHYDROGENASE FAD-BINDING SUBUNIT XDHB-RELATED"/>
    <property type="match status" value="1"/>
</dbReference>
<evidence type="ECO:0000313" key="5">
    <source>
        <dbReference type="Proteomes" id="UP000199662"/>
    </source>
</evidence>
<protein>
    <submittedName>
        <fullName evidence="4">CO or xanthine dehydrogenase, FAD-binding subunit</fullName>
    </submittedName>
</protein>
<evidence type="ECO:0000256" key="2">
    <source>
        <dbReference type="ARBA" id="ARBA00023002"/>
    </source>
</evidence>
<accession>A0A1H6YQD7</accession>
<dbReference type="RefSeq" id="WP_091830999.1">
    <property type="nucleotide sequence ID" value="NZ_FNZK01000007.1"/>
</dbReference>
<evidence type="ECO:0000313" key="4">
    <source>
        <dbReference type="EMBL" id="SEJ43513.1"/>
    </source>
</evidence>
<dbReference type="STRING" id="84035.SAMN05660742_107138"/>
<dbReference type="AlphaFoldDB" id="A0A1H6YQD7"/>
<dbReference type="GO" id="GO:0016491">
    <property type="term" value="F:oxidoreductase activity"/>
    <property type="evidence" value="ECO:0007669"/>
    <property type="project" value="UniProtKB-KW"/>
</dbReference>
<dbReference type="InterPro" id="IPR016169">
    <property type="entry name" value="FAD-bd_PCMH_sub2"/>
</dbReference>
<feature type="domain" description="FAD-binding PCMH-type" evidence="3">
    <location>
        <begin position="1"/>
        <end position="172"/>
    </location>
</feature>
<reference evidence="4 5" key="1">
    <citation type="submission" date="2016-10" db="EMBL/GenBank/DDBJ databases">
        <authorList>
            <person name="de Groot N.N."/>
        </authorList>
    </citation>
    <scope>NUCLEOTIDE SEQUENCE [LARGE SCALE GENOMIC DNA]</scope>
    <source>
        <strain evidence="4 5">DSM 2179</strain>
    </source>
</reference>
<dbReference type="PROSITE" id="PS51387">
    <property type="entry name" value="FAD_PCMH"/>
    <property type="match status" value="1"/>
</dbReference>
<dbReference type="InterPro" id="IPR036318">
    <property type="entry name" value="FAD-bd_PCMH-like_sf"/>
</dbReference>
<dbReference type="InterPro" id="IPR016166">
    <property type="entry name" value="FAD-bd_PCMH"/>
</dbReference>
<name>A0A1H6YQD7_9FIRM</name>
<dbReference type="Pfam" id="PF00941">
    <property type="entry name" value="FAD_binding_5"/>
    <property type="match status" value="1"/>
</dbReference>
<dbReference type="Proteomes" id="UP000199662">
    <property type="component" value="Unassembled WGS sequence"/>
</dbReference>
<proteinExistence type="predicted"/>
<sequence length="281" mass="30705">MVKTYLPHTWQEALFIRGNDDTMLLAGGTDLMVKYHGAPGITGNFPKPLLFLNQISSLKTINIETDSITIGSNVTLNEAAGISALPLILKQALGEMASPAIRNAGTLIGNICNASPAGDTLPPLYVLDAQLTIESLNGTRQIALADFIQGPGKIDLKANEIVRCLTIPRRNNTICFYKKVGMRKAAAISKLSFAAIAQKTDQKITYMGVALGAVGPTIIRSKEAENLLTGKIEILTDTWETMHTIYNSLLCPIDDKRSSAIYRKTIALNLLAYFYKEYIWQ</sequence>
<dbReference type="GO" id="GO:0071949">
    <property type="term" value="F:FAD binding"/>
    <property type="evidence" value="ECO:0007669"/>
    <property type="project" value="InterPro"/>
</dbReference>
<dbReference type="SUPFAM" id="SSF56176">
    <property type="entry name" value="FAD-binding/transporter-associated domain-like"/>
    <property type="match status" value="1"/>
</dbReference>
<dbReference type="SUPFAM" id="SSF55447">
    <property type="entry name" value="CO dehydrogenase flavoprotein C-terminal domain-like"/>
    <property type="match status" value="1"/>
</dbReference>
<dbReference type="PANTHER" id="PTHR42659">
    <property type="entry name" value="XANTHINE DEHYDROGENASE SUBUNIT C-RELATED"/>
    <property type="match status" value="1"/>
</dbReference>
<keyword evidence="5" id="KW-1185">Reference proteome</keyword>